<evidence type="ECO:0000313" key="1">
    <source>
        <dbReference type="EMBL" id="CAG9315232.1"/>
    </source>
</evidence>
<proteinExistence type="predicted"/>
<keyword evidence="2" id="KW-1185">Reference proteome</keyword>
<protein>
    <recommendedName>
        <fullName evidence="3">CCZ1/INTU/HSP4 first Longin domain-containing protein</fullName>
    </recommendedName>
</protein>
<sequence>MEHLTQNNSIKLSWRWLLLSLLTHPKQPPIKLQVLDTVFIDSENNIDLWVYTDNIGYIHSKPKSYLKSTEIVRFFLRHNLSKEEQSHFKNALDNKDDWLKIQYRDRKTCFSVRKDGTRKILYLSNLTKLMGQSFPMVFQDIEALQLYKFSMITYDFFYVVSIDPSEDSYKIDIKKIIYNHNYPNRISRIEHITDNLIKESFKKVSNDLMSSLSGICTIIHCEFLFIEDKQNKLWLAGCQNSTIFAKSFLPKSRSHDEINIDPTDKYKLPSLNSSFFDSTAISSPQGHNRTQSNIIPAKFLLDSDEKVLIRSKVKHKLTHTNVVDRVQLTNFSAVIRNKSMKSQSVDKIKLPKSVWKIKKKKKNNVMVANERVVKYINERNDEDSSPNIRFRYFPRQIKGESKVFEAINRVFSSKSWLN</sequence>
<reference evidence="1" key="1">
    <citation type="submission" date="2021-09" db="EMBL/GenBank/DDBJ databases">
        <authorList>
            <consortium name="AG Swart"/>
            <person name="Singh M."/>
            <person name="Singh A."/>
            <person name="Seah K."/>
            <person name="Emmerich C."/>
        </authorList>
    </citation>
    <scope>NUCLEOTIDE SEQUENCE</scope>
    <source>
        <strain evidence="1">ATCC30299</strain>
    </source>
</reference>
<evidence type="ECO:0000313" key="2">
    <source>
        <dbReference type="Proteomes" id="UP001162131"/>
    </source>
</evidence>
<dbReference type="AlphaFoldDB" id="A0AAU9IPT7"/>
<organism evidence="1 2">
    <name type="scientific">Blepharisma stoltei</name>
    <dbReference type="NCBI Taxonomy" id="1481888"/>
    <lineage>
        <taxon>Eukaryota</taxon>
        <taxon>Sar</taxon>
        <taxon>Alveolata</taxon>
        <taxon>Ciliophora</taxon>
        <taxon>Postciliodesmatophora</taxon>
        <taxon>Heterotrichea</taxon>
        <taxon>Heterotrichida</taxon>
        <taxon>Blepharismidae</taxon>
        <taxon>Blepharisma</taxon>
    </lineage>
</organism>
<comment type="caution">
    <text evidence="1">The sequence shown here is derived from an EMBL/GenBank/DDBJ whole genome shotgun (WGS) entry which is preliminary data.</text>
</comment>
<accession>A0AAU9IPT7</accession>
<name>A0AAU9IPT7_9CILI</name>
<evidence type="ECO:0008006" key="3">
    <source>
        <dbReference type="Google" id="ProtNLM"/>
    </source>
</evidence>
<dbReference type="Proteomes" id="UP001162131">
    <property type="component" value="Unassembled WGS sequence"/>
</dbReference>
<dbReference type="EMBL" id="CAJZBQ010000013">
    <property type="protein sequence ID" value="CAG9315232.1"/>
    <property type="molecule type" value="Genomic_DNA"/>
</dbReference>
<gene>
    <name evidence="1" type="ORF">BSTOLATCC_MIC13006</name>
</gene>